<evidence type="ECO:0000313" key="3">
    <source>
        <dbReference type="EMBL" id="PNX83639.1"/>
    </source>
</evidence>
<organism evidence="3 4">
    <name type="scientific">Trifolium pratense</name>
    <name type="common">Red clover</name>
    <dbReference type="NCBI Taxonomy" id="57577"/>
    <lineage>
        <taxon>Eukaryota</taxon>
        <taxon>Viridiplantae</taxon>
        <taxon>Streptophyta</taxon>
        <taxon>Embryophyta</taxon>
        <taxon>Tracheophyta</taxon>
        <taxon>Spermatophyta</taxon>
        <taxon>Magnoliopsida</taxon>
        <taxon>eudicotyledons</taxon>
        <taxon>Gunneridae</taxon>
        <taxon>Pentapetalae</taxon>
        <taxon>rosids</taxon>
        <taxon>fabids</taxon>
        <taxon>Fabales</taxon>
        <taxon>Fabaceae</taxon>
        <taxon>Papilionoideae</taxon>
        <taxon>50 kb inversion clade</taxon>
        <taxon>NPAAA clade</taxon>
        <taxon>Hologalegina</taxon>
        <taxon>IRL clade</taxon>
        <taxon>Trifolieae</taxon>
        <taxon>Trifolium</taxon>
    </lineage>
</organism>
<reference evidence="3 4" key="2">
    <citation type="journal article" date="2017" name="Front. Plant Sci.">
        <title>Gene Classification and Mining of Molecular Markers Useful in Red Clover (Trifolium pratense) Breeding.</title>
        <authorList>
            <person name="Istvanek J."/>
            <person name="Dluhosova J."/>
            <person name="Dluhos P."/>
            <person name="Patkova L."/>
            <person name="Nedelnik J."/>
            <person name="Repkova J."/>
        </authorList>
    </citation>
    <scope>NUCLEOTIDE SEQUENCE [LARGE SCALE GENOMIC DNA]</scope>
    <source>
        <strain evidence="4">cv. Tatra</strain>
        <tissue evidence="3">Young leaves</tissue>
    </source>
</reference>
<comment type="caution">
    <text evidence="3">The sequence shown here is derived from an EMBL/GenBank/DDBJ whole genome shotgun (WGS) entry which is preliminary data.</text>
</comment>
<dbReference type="STRING" id="57577.A0A2K3LYN2"/>
<dbReference type="InterPro" id="IPR052441">
    <property type="entry name" value="Armadillo-Ser/Thr_Kinase"/>
</dbReference>
<dbReference type="EMBL" id="ASHM01044576">
    <property type="protein sequence ID" value="PNX83639.1"/>
    <property type="molecule type" value="Genomic_DNA"/>
</dbReference>
<evidence type="ECO:0000313" key="4">
    <source>
        <dbReference type="Proteomes" id="UP000236291"/>
    </source>
</evidence>
<dbReference type="GO" id="GO:0016301">
    <property type="term" value="F:kinase activity"/>
    <property type="evidence" value="ECO:0007669"/>
    <property type="project" value="UniProtKB-KW"/>
</dbReference>
<feature type="domain" description="EDR1/CTR1/ARMC3-like peptidase-like" evidence="2">
    <location>
        <begin position="6"/>
        <end position="204"/>
    </location>
</feature>
<feature type="non-terminal residue" evidence="3">
    <location>
        <position position="277"/>
    </location>
</feature>
<gene>
    <name evidence="3" type="ORF">L195_g039683</name>
</gene>
<proteinExistence type="predicted"/>
<reference evidence="3 4" key="1">
    <citation type="journal article" date="2014" name="Am. J. Bot.">
        <title>Genome assembly and annotation for red clover (Trifolium pratense; Fabaceae).</title>
        <authorList>
            <person name="Istvanek J."/>
            <person name="Jaros M."/>
            <person name="Krenek A."/>
            <person name="Repkova J."/>
        </authorList>
    </citation>
    <scope>NUCLEOTIDE SEQUENCE [LARGE SCALE GENOMIC DNA]</scope>
    <source>
        <strain evidence="4">cv. Tatra</strain>
        <tissue evidence="3">Young leaves</tissue>
    </source>
</reference>
<accession>A0A2K3LYN2</accession>
<dbReference type="PANTHER" id="PTHR46618">
    <property type="entry name" value="ARMADILLO REPEAT-CONTAINING PROTEIN 3"/>
    <property type="match status" value="1"/>
</dbReference>
<evidence type="ECO:0000256" key="1">
    <source>
        <dbReference type="ARBA" id="ARBA00022737"/>
    </source>
</evidence>
<dbReference type="Proteomes" id="UP000236291">
    <property type="component" value="Unassembled WGS sequence"/>
</dbReference>
<keyword evidence="1" id="KW-0677">Repeat</keyword>
<name>A0A2K3LYN2_TRIPR</name>
<keyword evidence="3" id="KW-0418">Kinase</keyword>
<dbReference type="Pfam" id="PF14381">
    <property type="entry name" value="EDR1_CTR1_ARMC3_pept"/>
    <property type="match status" value="1"/>
</dbReference>
<dbReference type="ExpressionAtlas" id="A0A2K3LYN2">
    <property type="expression patterns" value="baseline"/>
</dbReference>
<protein>
    <submittedName>
        <fullName evidence="3">Serine/threonine-protein kinase CTR1-like protein</fullName>
    </submittedName>
</protein>
<evidence type="ECO:0000259" key="2">
    <source>
        <dbReference type="Pfam" id="PF14381"/>
    </source>
</evidence>
<dbReference type="InterPro" id="IPR055164">
    <property type="entry name" value="EDR1/CTR1/ARMC3-like_pept-like"/>
</dbReference>
<keyword evidence="3" id="KW-0808">Transferase</keyword>
<sequence length="277" mass="30859">MNKVVSGCLSYTDKITDGFYNVLGMNPYLWVMCNDEEEGKRMPTLMALKAIEPGETSMEVVLVDRDGDSRLKMLHDKAQELYFAYGNTLVFVEQLGKLVAIHMGGIFLMEEGDLHKRWKLVSKRLRNFHQCVVLPIGSLSSGLCRHRAILFKRLADYIGLPCRIARGCKYCAADHRSSCLVKIRDDKQLLREFVVDLVGEPGNVHGPDSSINGAYASSIPSREYVVDLVGELGNVHGPDSSINGAYASSIPSPLQISHFMELQSPYMDDEESSQPLI</sequence>
<dbReference type="PANTHER" id="PTHR46618:SF1">
    <property type="entry name" value="ARMADILLO REPEAT-CONTAINING PROTEIN 3"/>
    <property type="match status" value="1"/>
</dbReference>
<dbReference type="AlphaFoldDB" id="A0A2K3LYN2"/>